<dbReference type="GO" id="GO:0003684">
    <property type="term" value="F:damaged DNA binding"/>
    <property type="evidence" value="ECO:0007669"/>
    <property type="project" value="InterPro"/>
</dbReference>
<reference evidence="1 2" key="1">
    <citation type="submission" date="2013-11" db="EMBL/GenBank/DDBJ databases">
        <title>Elucidation of the Photorhabdus temperata genome and generation of transposon mutant library to identify motility mutants.</title>
        <authorList>
            <person name="Hurst S.G.IV."/>
            <person name="Micheals B."/>
            <person name="Abebe-Akele F."/>
            <person name="Rowedder H."/>
            <person name="Bullock H."/>
            <person name="Jackobeck R."/>
            <person name="Janicki E."/>
            <person name="Tisa L.S."/>
        </authorList>
    </citation>
    <scope>NUCLEOTIDE SEQUENCE [LARGE SCALE GENOMIC DNA]</scope>
    <source>
        <strain evidence="1 2">NC19</strain>
    </source>
</reference>
<dbReference type="Gene3D" id="3.30.1490.100">
    <property type="entry name" value="DNA polymerase, Y-family, little finger domain"/>
    <property type="match status" value="1"/>
</dbReference>
<dbReference type="GO" id="GO:0006281">
    <property type="term" value="P:DNA repair"/>
    <property type="evidence" value="ECO:0007669"/>
    <property type="project" value="InterPro"/>
</dbReference>
<organism evidence="1 2">
    <name type="scientific">Photorhabdus khanii NC19</name>
    <dbReference type="NCBI Taxonomy" id="1004151"/>
    <lineage>
        <taxon>Bacteria</taxon>
        <taxon>Pseudomonadati</taxon>
        <taxon>Pseudomonadota</taxon>
        <taxon>Gammaproteobacteria</taxon>
        <taxon>Enterobacterales</taxon>
        <taxon>Morganellaceae</taxon>
        <taxon>Photorhabdus</taxon>
    </lineage>
</organism>
<dbReference type="SUPFAM" id="SSF100879">
    <property type="entry name" value="Lesion bypass DNA polymerase (Y-family), little finger domain"/>
    <property type="match status" value="1"/>
</dbReference>
<dbReference type="InterPro" id="IPR036775">
    <property type="entry name" value="DNA_pol_Y-fam_lit_finger_sf"/>
</dbReference>
<dbReference type="AlphaFoldDB" id="W3V429"/>
<name>W3V429_9GAMM</name>
<protein>
    <submittedName>
        <fullName evidence="1">Uncharacterized protein</fullName>
    </submittedName>
</protein>
<comment type="caution">
    <text evidence="1">The sequence shown here is derived from an EMBL/GenBank/DDBJ whole genome shotgun (WGS) entry which is preliminary data.</text>
</comment>
<sequence>MNNCMFIQLMMIGQSKMRKIIHVDQEYIHPLLDKPDLLQLAQKTWVSRREGRGVRLVGLHVTLLDPQMDRQLLLEW</sequence>
<accession>W3V429</accession>
<proteinExistence type="predicted"/>
<evidence type="ECO:0000313" key="1">
    <source>
        <dbReference type="EMBL" id="ETS29885.1"/>
    </source>
</evidence>
<dbReference type="Proteomes" id="UP000018957">
    <property type="component" value="Unassembled WGS sequence"/>
</dbReference>
<dbReference type="PATRIC" id="fig|1004151.3.peg.4462"/>
<dbReference type="EMBL" id="AYSJ01000015">
    <property type="protein sequence ID" value="ETS29885.1"/>
    <property type="molecule type" value="Genomic_DNA"/>
</dbReference>
<gene>
    <name evidence="1" type="ORF">PTE_04314</name>
</gene>
<keyword evidence="2" id="KW-1185">Reference proteome</keyword>
<evidence type="ECO:0000313" key="2">
    <source>
        <dbReference type="Proteomes" id="UP000018957"/>
    </source>
</evidence>